<dbReference type="GeneID" id="104786142"/>
<name>A0ABM0Z372_CAMSA</name>
<reference evidence="6" key="2">
    <citation type="submission" date="2025-08" db="UniProtKB">
        <authorList>
            <consortium name="RefSeq"/>
        </authorList>
    </citation>
    <scope>IDENTIFICATION</scope>
    <source>
        <tissue evidence="6">Leaf</tissue>
    </source>
</reference>
<organism evidence="5 6">
    <name type="scientific">Camelina sativa</name>
    <name type="common">False flax</name>
    <name type="synonym">Myagrum sativum</name>
    <dbReference type="NCBI Taxonomy" id="90675"/>
    <lineage>
        <taxon>Eukaryota</taxon>
        <taxon>Viridiplantae</taxon>
        <taxon>Streptophyta</taxon>
        <taxon>Embryophyta</taxon>
        <taxon>Tracheophyta</taxon>
        <taxon>Spermatophyta</taxon>
        <taxon>Magnoliopsida</taxon>
        <taxon>eudicotyledons</taxon>
        <taxon>Gunneridae</taxon>
        <taxon>Pentapetalae</taxon>
        <taxon>rosids</taxon>
        <taxon>malvids</taxon>
        <taxon>Brassicales</taxon>
        <taxon>Brassicaceae</taxon>
        <taxon>Camelineae</taxon>
        <taxon>Camelina</taxon>
    </lineage>
</organism>
<evidence type="ECO:0000256" key="1">
    <source>
        <dbReference type="ARBA" id="ARBA00022786"/>
    </source>
</evidence>
<evidence type="ECO:0000256" key="2">
    <source>
        <dbReference type="ARBA" id="ARBA00022801"/>
    </source>
</evidence>
<evidence type="ECO:0000259" key="3">
    <source>
        <dbReference type="Pfam" id="PF04780"/>
    </source>
</evidence>
<evidence type="ECO:0000259" key="4">
    <source>
        <dbReference type="Pfam" id="PF04781"/>
    </source>
</evidence>
<dbReference type="Pfam" id="PF04780">
    <property type="entry name" value="DUF629"/>
    <property type="match status" value="1"/>
</dbReference>
<dbReference type="InterPro" id="IPR006866">
    <property type="entry name" value="DUF627_N"/>
</dbReference>
<evidence type="ECO:0000313" key="5">
    <source>
        <dbReference type="Proteomes" id="UP000694864"/>
    </source>
</evidence>
<keyword evidence="2" id="KW-0378">Hydrolase</keyword>
<feature type="domain" description="DUF629" evidence="3">
    <location>
        <begin position="199"/>
        <end position="658"/>
    </location>
</feature>
<keyword evidence="1" id="KW-0833">Ubl conjugation pathway</keyword>
<keyword evidence="5" id="KW-1185">Reference proteome</keyword>
<accession>A0ABM0Z372</accession>
<protein>
    <submittedName>
        <fullName evidence="6">Uncharacterized protein LOC104786142</fullName>
    </submittedName>
</protein>
<evidence type="ECO:0000313" key="6">
    <source>
        <dbReference type="RefSeq" id="XP_010509781.1"/>
    </source>
</evidence>
<reference evidence="5" key="1">
    <citation type="journal article" date="2014" name="Nat. Commun.">
        <title>The emerging biofuel crop Camelina sativa retains a highly undifferentiated hexaploid genome structure.</title>
        <authorList>
            <person name="Kagale S."/>
            <person name="Koh C."/>
            <person name="Nixon J."/>
            <person name="Bollina V."/>
            <person name="Clarke W.E."/>
            <person name="Tuteja R."/>
            <person name="Spillane C."/>
            <person name="Robinson S.J."/>
            <person name="Links M.G."/>
            <person name="Clarke C."/>
            <person name="Higgins E.E."/>
            <person name="Huebert T."/>
            <person name="Sharpe A.G."/>
            <person name="Parkin I.A."/>
        </authorList>
    </citation>
    <scope>NUCLEOTIDE SEQUENCE [LARGE SCALE GENOMIC DNA]</scope>
    <source>
        <strain evidence="5">cv. DH55</strain>
    </source>
</reference>
<dbReference type="InterPro" id="IPR052398">
    <property type="entry name" value="Ubiquitin_hydrolase_53/54"/>
</dbReference>
<dbReference type="Proteomes" id="UP000694864">
    <property type="component" value="Chromosome 5"/>
</dbReference>
<proteinExistence type="predicted"/>
<feature type="domain" description="DUF627" evidence="4">
    <location>
        <begin position="24"/>
        <end position="136"/>
    </location>
</feature>
<dbReference type="InterPro" id="IPR006865">
    <property type="entry name" value="DUF629"/>
</dbReference>
<gene>
    <name evidence="6" type="primary">LOC104786142</name>
</gene>
<sequence length="712" mass="82482">MTKSSEESDVRRTKKKINDAYNLAKGFFNHGNNIEALGITEKTISDHGDNESCYVHHELQGDIFFQLAENADDTDFKCVYLFATVAAYSESTHLFPNAFKSSTGYVRSLINLGDLLGVNKFYEKALVKAKRGLLVTQPQDSLREQLQILMNLAADKMDTTVTDMMDVTDAAYMMDASVIATRTTGNQMESTEKDPSFDQLKNFWANLDDKTKKEFLVVDFRKLIDYIENRYNKEGKACFKKCVTILDILRWRCWRCHCCPQVNYCFTDCKMHILDSHVQKYEPSRFSARPKYVDCSLADMICSGGDWKPIDAAKASNLMKDRVKSMSMEEFASVGWCSDWPVAEDAERENILKEFAEVLKSSLPKENRTLSSTLWEWLMDYTEENLELPEVPGWYLAKCSFFKNPQCICFLDLKHLEHVLKYFKQLTTDVRASLVSKVVNQLWENSQVKERIDLEGVTTYNLLLDKRLLYEEELELDKIGTVEHYKSIGIYDDVVPQGDNIVSWIIDCPEIDLEFVSQMAKGLQNREIGLATLRIVCGMVRKKEKYYDKRHKMVTYDKMLGEVKNICDREDNWKNDNQRSTYESALRVTCEELAVKQDDESKCFMAVVRDIFEKQNSPRFEVLENREIMECISRLSTSVQNDVVKEGLLRLRKSLKEKFYLIDSKILVNQSTYKNLIDVFPKLSLVEYRLVVIPLVKKFLQDKLIKMMNGSC</sequence>
<dbReference type="PANTHER" id="PTHR22975">
    <property type="entry name" value="UBIQUITIN SPECIFIC PROTEINASE"/>
    <property type="match status" value="1"/>
</dbReference>
<dbReference type="Pfam" id="PF04781">
    <property type="entry name" value="DUF627"/>
    <property type="match status" value="1"/>
</dbReference>
<dbReference type="PANTHER" id="PTHR22975:SF24">
    <property type="entry name" value="CARBOXYL-TERMINAL HYDROLASE-LIKE PROTEIN, PUTATIVE (DUF627 AND DUF629)-RELATED"/>
    <property type="match status" value="1"/>
</dbReference>
<dbReference type="RefSeq" id="XP_010509781.1">
    <property type="nucleotide sequence ID" value="XM_010511479.2"/>
</dbReference>